<dbReference type="InterPro" id="IPR008144">
    <property type="entry name" value="Guanylate_kin-like_dom"/>
</dbReference>
<dbReference type="EC" id="2.7.4.8" evidence="2"/>
<dbReference type="GO" id="GO:0004385">
    <property type="term" value="F:GMP kinase activity"/>
    <property type="evidence" value="ECO:0007669"/>
    <property type="project" value="UniProtKB-EC"/>
</dbReference>
<feature type="domain" description="Guanylate kinase-like" evidence="7">
    <location>
        <begin position="7"/>
        <end position="188"/>
    </location>
</feature>
<dbReference type="EMBL" id="JAVHJO010000018">
    <property type="protein sequence ID" value="KAK6524121.1"/>
    <property type="molecule type" value="Genomic_DNA"/>
</dbReference>
<name>A0AAV9WSZ4_9PEZI</name>
<evidence type="ECO:0000313" key="8">
    <source>
        <dbReference type="EMBL" id="KAK6524121.1"/>
    </source>
</evidence>
<dbReference type="PROSITE" id="PS00856">
    <property type="entry name" value="GUANYLATE_KINASE_1"/>
    <property type="match status" value="1"/>
</dbReference>
<evidence type="ECO:0000256" key="4">
    <source>
        <dbReference type="ARBA" id="ARBA00022741"/>
    </source>
</evidence>
<dbReference type="AlphaFoldDB" id="A0AAV9WSZ4"/>
<dbReference type="Pfam" id="PF00625">
    <property type="entry name" value="Guanylate_kin"/>
    <property type="match status" value="1"/>
</dbReference>
<dbReference type="PANTHER" id="PTHR23117">
    <property type="entry name" value="GUANYLATE KINASE-RELATED"/>
    <property type="match status" value="1"/>
</dbReference>
<accession>A0AAV9WSZ4</accession>
<reference evidence="8 9" key="1">
    <citation type="submission" date="2019-10" db="EMBL/GenBank/DDBJ databases">
        <authorList>
            <person name="Palmer J.M."/>
        </authorList>
    </citation>
    <scope>NUCLEOTIDE SEQUENCE [LARGE SCALE GENOMIC DNA]</scope>
    <source>
        <strain evidence="8 9">TWF694</strain>
    </source>
</reference>
<dbReference type="Gene3D" id="3.30.63.10">
    <property type="entry name" value="Guanylate Kinase phosphate binding domain"/>
    <property type="match status" value="1"/>
</dbReference>
<evidence type="ECO:0000256" key="3">
    <source>
        <dbReference type="ARBA" id="ARBA00022679"/>
    </source>
</evidence>
<keyword evidence="6" id="KW-0067">ATP-binding</keyword>
<keyword evidence="5" id="KW-0418">Kinase</keyword>
<dbReference type="NCBIfam" id="TIGR03263">
    <property type="entry name" value="guanyl_kin"/>
    <property type="match status" value="1"/>
</dbReference>
<dbReference type="CDD" id="cd00071">
    <property type="entry name" value="GMPK"/>
    <property type="match status" value="1"/>
</dbReference>
<dbReference type="Proteomes" id="UP001365542">
    <property type="component" value="Unassembled WGS sequence"/>
</dbReference>
<dbReference type="InterPro" id="IPR017665">
    <property type="entry name" value="Guanylate_kinase"/>
</dbReference>
<dbReference type="PANTHER" id="PTHR23117:SF13">
    <property type="entry name" value="GUANYLATE KINASE"/>
    <property type="match status" value="1"/>
</dbReference>
<comment type="similarity">
    <text evidence="1">Belongs to the guanylate kinase family.</text>
</comment>
<dbReference type="GO" id="GO:0005524">
    <property type="term" value="F:ATP binding"/>
    <property type="evidence" value="ECO:0007669"/>
    <property type="project" value="UniProtKB-KW"/>
</dbReference>
<dbReference type="InterPro" id="IPR008145">
    <property type="entry name" value="GK/Ca_channel_bsu"/>
</dbReference>
<keyword evidence="4" id="KW-0547">Nucleotide-binding</keyword>
<evidence type="ECO:0000259" key="7">
    <source>
        <dbReference type="PROSITE" id="PS50052"/>
    </source>
</evidence>
<gene>
    <name evidence="8" type="ORF">TWF694_005784</name>
</gene>
<evidence type="ECO:0000313" key="9">
    <source>
        <dbReference type="Proteomes" id="UP001365542"/>
    </source>
</evidence>
<dbReference type="SUPFAM" id="SSF52540">
    <property type="entry name" value="P-loop containing nucleoside triphosphate hydrolases"/>
    <property type="match status" value="1"/>
</dbReference>
<dbReference type="PROSITE" id="PS50052">
    <property type="entry name" value="GUANYLATE_KINASE_2"/>
    <property type="match status" value="1"/>
</dbReference>
<dbReference type="SMART" id="SM00072">
    <property type="entry name" value="GuKc"/>
    <property type="match status" value="1"/>
</dbReference>
<dbReference type="InterPro" id="IPR027417">
    <property type="entry name" value="P-loop_NTPase"/>
</dbReference>
<evidence type="ECO:0000256" key="2">
    <source>
        <dbReference type="ARBA" id="ARBA00012961"/>
    </source>
</evidence>
<organism evidence="8 9">
    <name type="scientific">Orbilia ellipsospora</name>
    <dbReference type="NCBI Taxonomy" id="2528407"/>
    <lineage>
        <taxon>Eukaryota</taxon>
        <taxon>Fungi</taxon>
        <taxon>Dikarya</taxon>
        <taxon>Ascomycota</taxon>
        <taxon>Pezizomycotina</taxon>
        <taxon>Orbiliomycetes</taxon>
        <taxon>Orbiliales</taxon>
        <taxon>Orbiliaceae</taxon>
        <taxon>Orbilia</taxon>
    </lineage>
</organism>
<sequence length="204" mass="22471">MSTAVDLRPIVICGPSGVGKGTLCTKLKSSNPIFKPSISHTTRAPRPDEVNGKHYHFTTSSAFSTLLSQNAFLETTNYNGENYGTSKQTILDQSADNAIVVLDIDIEGAKQLKKTDIQARYVFIKPPSFEALEERLRGRGSEKEEDVRRRLERAVVELEYADVPGAFDKVIVNDDLEVAFTELVEFVGVYQTVDAEGVPVSQTS</sequence>
<evidence type="ECO:0000256" key="6">
    <source>
        <dbReference type="ARBA" id="ARBA00022840"/>
    </source>
</evidence>
<dbReference type="GO" id="GO:0005829">
    <property type="term" value="C:cytosol"/>
    <property type="evidence" value="ECO:0007669"/>
    <property type="project" value="TreeGrafter"/>
</dbReference>
<proteinExistence type="inferred from homology"/>
<protein>
    <recommendedName>
        <fullName evidence="2">guanylate kinase</fullName>
        <ecNumber evidence="2">2.7.4.8</ecNumber>
    </recommendedName>
</protein>
<keyword evidence="9" id="KW-1185">Reference proteome</keyword>
<keyword evidence="3" id="KW-0808">Transferase</keyword>
<evidence type="ECO:0000256" key="1">
    <source>
        <dbReference type="ARBA" id="ARBA00005790"/>
    </source>
</evidence>
<evidence type="ECO:0000256" key="5">
    <source>
        <dbReference type="ARBA" id="ARBA00022777"/>
    </source>
</evidence>
<dbReference type="Gene3D" id="3.40.50.300">
    <property type="entry name" value="P-loop containing nucleotide triphosphate hydrolases"/>
    <property type="match status" value="1"/>
</dbReference>
<comment type="caution">
    <text evidence="8">The sequence shown here is derived from an EMBL/GenBank/DDBJ whole genome shotgun (WGS) entry which is preliminary data.</text>
</comment>
<dbReference type="FunFam" id="3.30.63.10:FF:000002">
    <property type="entry name" value="Guanylate kinase 1"/>
    <property type="match status" value="1"/>
</dbReference>
<dbReference type="InterPro" id="IPR020590">
    <property type="entry name" value="Guanylate_kinase_CS"/>
</dbReference>